<proteinExistence type="predicted"/>
<sequence>MKLTKEILLAQIKACYHQPTWFVSLDTSIADITEEEALWKRDEMPNSIFEIVTHLLYYNERYLHHIKGMELPESLQNNDETFSIFEDISWEVLVSRIHAVMSEWITVVEQSDEDQLEAYCEDIMHMANHTIHHTGQIVYIRKLQGSWDEEKGVS</sequence>
<dbReference type="SUPFAM" id="SSF109854">
    <property type="entry name" value="DinB/YfiT-like putative metalloenzymes"/>
    <property type="match status" value="1"/>
</dbReference>
<feature type="domain" description="DinB-like" evidence="1">
    <location>
        <begin position="29"/>
        <end position="137"/>
    </location>
</feature>
<evidence type="ECO:0000259" key="1">
    <source>
        <dbReference type="Pfam" id="PF12867"/>
    </source>
</evidence>
<protein>
    <submittedName>
        <fullName evidence="2">DinB family protein</fullName>
    </submittedName>
</protein>
<gene>
    <name evidence="2" type="ORF">WAK64_07355</name>
</gene>
<reference evidence="2 3" key="1">
    <citation type="journal article" date="2018" name="J. Microbiol.">
        <title>Bacillus spongiae sp. nov., isolated from sponge of Jeju Island.</title>
        <authorList>
            <person name="Lee G.E."/>
            <person name="Im W.T."/>
            <person name="Park J.S."/>
        </authorList>
    </citation>
    <scope>NUCLEOTIDE SEQUENCE [LARGE SCALE GENOMIC DNA]</scope>
    <source>
        <strain evidence="2 3">135PIL107-10</strain>
    </source>
</reference>
<keyword evidence="3" id="KW-1185">Reference proteome</keyword>
<dbReference type="InterPro" id="IPR024775">
    <property type="entry name" value="DinB-like"/>
</dbReference>
<comment type="caution">
    <text evidence="2">The sequence shown here is derived from an EMBL/GenBank/DDBJ whole genome shotgun (WGS) entry which is preliminary data.</text>
</comment>
<name>A0ABU8HCK2_9BACI</name>
<evidence type="ECO:0000313" key="2">
    <source>
        <dbReference type="EMBL" id="MEI5906874.1"/>
    </source>
</evidence>
<dbReference type="InterPro" id="IPR034660">
    <property type="entry name" value="DinB/YfiT-like"/>
</dbReference>
<dbReference type="RefSeq" id="WP_336586316.1">
    <property type="nucleotide sequence ID" value="NZ_JBBAXC010000005.1"/>
</dbReference>
<organism evidence="2 3">
    <name type="scientific">Bacillus spongiae</name>
    <dbReference type="NCBI Taxonomy" id="2683610"/>
    <lineage>
        <taxon>Bacteria</taxon>
        <taxon>Bacillati</taxon>
        <taxon>Bacillota</taxon>
        <taxon>Bacilli</taxon>
        <taxon>Bacillales</taxon>
        <taxon>Bacillaceae</taxon>
        <taxon>Bacillus</taxon>
    </lineage>
</organism>
<dbReference type="Pfam" id="PF12867">
    <property type="entry name" value="DinB_2"/>
    <property type="match status" value="1"/>
</dbReference>
<evidence type="ECO:0000313" key="3">
    <source>
        <dbReference type="Proteomes" id="UP001312865"/>
    </source>
</evidence>
<dbReference type="Proteomes" id="UP001312865">
    <property type="component" value="Unassembled WGS sequence"/>
</dbReference>
<dbReference type="EMBL" id="JBBAXC010000005">
    <property type="protein sequence ID" value="MEI5906874.1"/>
    <property type="molecule type" value="Genomic_DNA"/>
</dbReference>
<dbReference type="Gene3D" id="1.20.120.450">
    <property type="entry name" value="dinb family like domain"/>
    <property type="match status" value="1"/>
</dbReference>
<accession>A0ABU8HCK2</accession>